<protein>
    <submittedName>
        <fullName evidence="1">Uncharacterized protein</fullName>
    </submittedName>
</protein>
<proteinExistence type="predicted"/>
<name>A0ACB8UVT1_9EURO</name>
<reference evidence="1" key="1">
    <citation type="journal article" date="2022" name="bioRxiv">
        <title>Population genetic analysis of Ophidiomyces ophidiicola, the causative agent of snake fungal disease, indicates recent introductions to the USA.</title>
        <authorList>
            <person name="Ladner J.T."/>
            <person name="Palmer J.M."/>
            <person name="Ettinger C.L."/>
            <person name="Stajich J.E."/>
            <person name="Farrell T.M."/>
            <person name="Glorioso B.M."/>
            <person name="Lawson B."/>
            <person name="Price S.J."/>
            <person name="Stengle A.G."/>
            <person name="Grear D.A."/>
            <person name="Lorch J.M."/>
        </authorList>
    </citation>
    <scope>NUCLEOTIDE SEQUENCE</scope>
    <source>
        <strain evidence="1">NWHC 24266-5</strain>
    </source>
</reference>
<sequence>MSGNKSDRSMSPAAMSEESRRELIARQHRALYGHDSAAFYPNGGLDDRQASGAPNTTASAAQGHSPRGVDPFGGLSQVHGQPGSENPGQHPTGVASAQSGAVQKPRSRANSTSSPNASQTSYNVFEQHQQSTSTSSPGVAANDSPNSRQGSNKMPNTAVGPIGTRLMPASSQAPNSALATSSASNPVHAAAAGASNTGKKESSNVALGWGNGNGVWRSKGSLGVQASVWG</sequence>
<comment type="caution">
    <text evidence="1">The sequence shown here is derived from an EMBL/GenBank/DDBJ whole genome shotgun (WGS) entry which is preliminary data.</text>
</comment>
<gene>
    <name evidence="1" type="ORF">LOY88_003678</name>
</gene>
<evidence type="ECO:0000313" key="1">
    <source>
        <dbReference type="EMBL" id="KAI2386208.1"/>
    </source>
</evidence>
<accession>A0ACB8UVT1</accession>
<dbReference type="EMBL" id="JALBCA010000050">
    <property type="protein sequence ID" value="KAI2386208.1"/>
    <property type="molecule type" value="Genomic_DNA"/>
</dbReference>
<organism evidence="1">
    <name type="scientific">Ophidiomyces ophidiicola</name>
    <dbReference type="NCBI Taxonomy" id="1387563"/>
    <lineage>
        <taxon>Eukaryota</taxon>
        <taxon>Fungi</taxon>
        <taxon>Dikarya</taxon>
        <taxon>Ascomycota</taxon>
        <taxon>Pezizomycotina</taxon>
        <taxon>Eurotiomycetes</taxon>
        <taxon>Eurotiomycetidae</taxon>
        <taxon>Onygenales</taxon>
        <taxon>Onygenaceae</taxon>
        <taxon>Ophidiomyces</taxon>
    </lineage>
</organism>